<dbReference type="Pfam" id="PF12710">
    <property type="entry name" value="HAD"/>
    <property type="match status" value="1"/>
</dbReference>
<evidence type="ECO:0000313" key="1">
    <source>
        <dbReference type="EMBL" id="XBO40731.1"/>
    </source>
</evidence>
<gene>
    <name evidence="1" type="ORF">ABEG18_08185</name>
</gene>
<dbReference type="Gene3D" id="3.90.1470.20">
    <property type="match status" value="1"/>
</dbReference>
<dbReference type="EMBL" id="CP157484">
    <property type="protein sequence ID" value="XBO40731.1"/>
    <property type="molecule type" value="Genomic_DNA"/>
</dbReference>
<dbReference type="GO" id="GO:0036424">
    <property type="term" value="F:L-phosphoserine phosphatase activity"/>
    <property type="evidence" value="ECO:0007669"/>
    <property type="project" value="TreeGrafter"/>
</dbReference>
<dbReference type="GO" id="GO:0005737">
    <property type="term" value="C:cytoplasm"/>
    <property type="evidence" value="ECO:0007669"/>
    <property type="project" value="TreeGrafter"/>
</dbReference>
<accession>A0AAU7JKL9</accession>
<dbReference type="RefSeq" id="WP_406857585.1">
    <property type="nucleotide sequence ID" value="NZ_CP157484.1"/>
</dbReference>
<proteinExistence type="predicted"/>
<dbReference type="InterPro" id="IPR036412">
    <property type="entry name" value="HAD-like_sf"/>
</dbReference>
<dbReference type="PANTHER" id="PTHR43344">
    <property type="entry name" value="PHOSPHOSERINE PHOSPHATASE"/>
    <property type="match status" value="1"/>
</dbReference>
<protein>
    <submittedName>
        <fullName evidence="1">HAD-IB family phosphatase</fullName>
    </submittedName>
</protein>
<dbReference type="AlphaFoldDB" id="A0AAU7JKL9"/>
<dbReference type="NCBIfam" id="TIGR01488">
    <property type="entry name" value="HAD-SF-IB"/>
    <property type="match status" value="1"/>
</dbReference>
<dbReference type="GO" id="GO:0000287">
    <property type="term" value="F:magnesium ion binding"/>
    <property type="evidence" value="ECO:0007669"/>
    <property type="project" value="TreeGrafter"/>
</dbReference>
<dbReference type="Gene3D" id="3.40.50.1000">
    <property type="entry name" value="HAD superfamily/HAD-like"/>
    <property type="match status" value="1"/>
</dbReference>
<sequence>MAYRDPVRTPPLHLRILCDFDGTITREDVTDALLDACADPAWAEIEELWTAGAIGSRECLTRQASLLRGEPSDFDAIIDEIQVEAGFTEFVAYCSLRGFRLEIVSDGLDHAIRRILQRLALTIPFRANGLARGVEGSWALRTPHSDPGCAADAAHCKCRSGAAFGGDAFTVVIGDGRSDICVAGAADLVFAKDGRSGPSPLLRHAREQRLHVEPFRTFYDVMAGLERRFGGARRPEERQAAS</sequence>
<reference evidence="1" key="1">
    <citation type="submission" date="2024-05" db="EMBL/GenBank/DDBJ databases">
        <authorList>
            <person name="Kim S."/>
            <person name="Heo J."/>
            <person name="Choi H."/>
            <person name="Choi Y."/>
            <person name="Kwon S.-W."/>
            <person name="Kim Y."/>
        </authorList>
    </citation>
    <scope>NUCLEOTIDE SEQUENCE</scope>
    <source>
        <strain evidence="1">KACC 23698</strain>
    </source>
</reference>
<organism evidence="1">
    <name type="scientific">Alsobacter sp. KACC 23698</name>
    <dbReference type="NCBI Taxonomy" id="3149229"/>
    <lineage>
        <taxon>Bacteria</taxon>
        <taxon>Pseudomonadati</taxon>
        <taxon>Pseudomonadota</taxon>
        <taxon>Alphaproteobacteria</taxon>
        <taxon>Hyphomicrobiales</taxon>
        <taxon>Alsobacteraceae</taxon>
        <taxon>Alsobacter</taxon>
    </lineage>
</organism>
<name>A0AAU7JKL9_9HYPH</name>
<dbReference type="InterPro" id="IPR023214">
    <property type="entry name" value="HAD_sf"/>
</dbReference>
<dbReference type="SUPFAM" id="SSF56784">
    <property type="entry name" value="HAD-like"/>
    <property type="match status" value="1"/>
</dbReference>
<dbReference type="GO" id="GO:0006564">
    <property type="term" value="P:L-serine biosynthetic process"/>
    <property type="evidence" value="ECO:0007669"/>
    <property type="project" value="TreeGrafter"/>
</dbReference>
<dbReference type="InterPro" id="IPR050582">
    <property type="entry name" value="HAD-like_SerB"/>
</dbReference>
<dbReference type="PANTHER" id="PTHR43344:SF21">
    <property type="entry name" value="POLYOL PHOSPHATE PHOSPHATASE PYP1"/>
    <property type="match status" value="1"/>
</dbReference>